<evidence type="ECO:0000313" key="2">
    <source>
        <dbReference type="Proteomes" id="UP001215280"/>
    </source>
</evidence>
<gene>
    <name evidence="1" type="ORF">DFH07DRAFT_994850</name>
</gene>
<accession>A0AAD7HW88</accession>
<sequence>MPLQIVGRSRLFILILSLSTFGLFYSKYYLQNVPDPVLADNTAAIPSTPSSIPLVSAFFPLSKSKHTMREYEWWLCQFLQPITTDIYFYTSAEMVPVVRKCRGSLHITIDITFSTPFDIPPLRDLEEEYQKMYTLDREKDLHSSALWNGKPFFLDEAVKTLSRQGRNYDYAFWNDAGSFRSTHNFTDWPSLTQGSALTGQKQEDLLFCRVPHPSHRYWQEDMGPIDNYFSEASFFGGSPQTVSWWRATYYAYHDHYLRQGHFVGKDQNLIHALFLLFPSRVIGVWLDDPDAPAHKALLPLENKDEGFLGTCGENWFYYQFWLASAPARESMHKIWESAARWTWGWWRQRHECL</sequence>
<proteinExistence type="predicted"/>
<protein>
    <submittedName>
        <fullName evidence="1">Uncharacterized protein</fullName>
    </submittedName>
</protein>
<dbReference type="AlphaFoldDB" id="A0AAD7HW88"/>
<dbReference type="EMBL" id="JARJLG010000196">
    <property type="protein sequence ID" value="KAJ7729708.1"/>
    <property type="molecule type" value="Genomic_DNA"/>
</dbReference>
<comment type="caution">
    <text evidence="1">The sequence shown here is derived from an EMBL/GenBank/DDBJ whole genome shotgun (WGS) entry which is preliminary data.</text>
</comment>
<dbReference type="Proteomes" id="UP001215280">
    <property type="component" value="Unassembled WGS sequence"/>
</dbReference>
<organism evidence="1 2">
    <name type="scientific">Mycena maculata</name>
    <dbReference type="NCBI Taxonomy" id="230809"/>
    <lineage>
        <taxon>Eukaryota</taxon>
        <taxon>Fungi</taxon>
        <taxon>Dikarya</taxon>
        <taxon>Basidiomycota</taxon>
        <taxon>Agaricomycotina</taxon>
        <taxon>Agaricomycetes</taxon>
        <taxon>Agaricomycetidae</taxon>
        <taxon>Agaricales</taxon>
        <taxon>Marasmiineae</taxon>
        <taxon>Mycenaceae</taxon>
        <taxon>Mycena</taxon>
    </lineage>
</organism>
<evidence type="ECO:0000313" key="1">
    <source>
        <dbReference type="EMBL" id="KAJ7729708.1"/>
    </source>
</evidence>
<keyword evidence="2" id="KW-1185">Reference proteome</keyword>
<reference evidence="1" key="1">
    <citation type="submission" date="2023-03" db="EMBL/GenBank/DDBJ databases">
        <title>Massive genome expansion in bonnet fungi (Mycena s.s.) driven by repeated elements and novel gene families across ecological guilds.</title>
        <authorList>
            <consortium name="Lawrence Berkeley National Laboratory"/>
            <person name="Harder C.B."/>
            <person name="Miyauchi S."/>
            <person name="Viragh M."/>
            <person name="Kuo A."/>
            <person name="Thoen E."/>
            <person name="Andreopoulos B."/>
            <person name="Lu D."/>
            <person name="Skrede I."/>
            <person name="Drula E."/>
            <person name="Henrissat B."/>
            <person name="Morin E."/>
            <person name="Kohler A."/>
            <person name="Barry K."/>
            <person name="LaButti K."/>
            <person name="Morin E."/>
            <person name="Salamov A."/>
            <person name="Lipzen A."/>
            <person name="Mereny Z."/>
            <person name="Hegedus B."/>
            <person name="Baldrian P."/>
            <person name="Stursova M."/>
            <person name="Weitz H."/>
            <person name="Taylor A."/>
            <person name="Grigoriev I.V."/>
            <person name="Nagy L.G."/>
            <person name="Martin F."/>
            <person name="Kauserud H."/>
        </authorList>
    </citation>
    <scope>NUCLEOTIDE SEQUENCE</scope>
    <source>
        <strain evidence="1">CBHHK188m</strain>
    </source>
</reference>
<name>A0AAD7HW88_9AGAR</name>